<evidence type="ECO:0000256" key="4">
    <source>
        <dbReference type="PROSITE-ProRule" id="PRU00047"/>
    </source>
</evidence>
<dbReference type="PROSITE" id="PS50966">
    <property type="entry name" value="ZF_SWIM"/>
    <property type="match status" value="1"/>
</dbReference>
<evidence type="ECO:0000256" key="2">
    <source>
        <dbReference type="ARBA" id="ARBA00022771"/>
    </source>
</evidence>
<protein>
    <submittedName>
        <fullName evidence="9">Uncharacterized protein LOC111242669</fullName>
    </submittedName>
</protein>
<dbReference type="GO" id="GO:0003676">
    <property type="term" value="F:nucleic acid binding"/>
    <property type="evidence" value="ECO:0007669"/>
    <property type="project" value="InterPro"/>
</dbReference>
<reference evidence="8" key="1">
    <citation type="journal article" date="2014" name="Nat. Commun.">
        <title>Genome sequence of mungbean and insights into evolution within Vigna species.</title>
        <authorList>
            <person name="Kang Y.J."/>
            <person name="Kim S.K."/>
            <person name="Kim M.Y."/>
            <person name="Lestari P."/>
            <person name="Kim K.H."/>
            <person name="Ha B.K."/>
            <person name="Jun T.H."/>
            <person name="Hwang W.J."/>
            <person name="Lee T."/>
            <person name="Lee J."/>
            <person name="Shim S."/>
            <person name="Yoon M.Y."/>
            <person name="Jang Y.E."/>
            <person name="Han K.S."/>
            <person name="Taeprayoon P."/>
            <person name="Yoon N."/>
            <person name="Somta P."/>
            <person name="Tanya P."/>
            <person name="Kim K.S."/>
            <person name="Gwag J.G."/>
            <person name="Moon J.K."/>
            <person name="Lee Y.H."/>
            <person name="Park B.S."/>
            <person name="Bombarely A."/>
            <person name="Doyle J.J."/>
            <person name="Jackson S.A."/>
            <person name="Schafleitner R."/>
            <person name="Srinives P."/>
            <person name="Varshney R.K."/>
            <person name="Lee S.H."/>
        </authorList>
    </citation>
    <scope>NUCLEOTIDE SEQUENCE [LARGE SCALE GENOMIC DNA]</scope>
    <source>
        <strain evidence="8">cv. VC1973A</strain>
    </source>
</reference>
<proteinExistence type="predicted"/>
<evidence type="ECO:0000259" key="6">
    <source>
        <dbReference type="PROSITE" id="PS50158"/>
    </source>
</evidence>
<dbReference type="InterPro" id="IPR006564">
    <property type="entry name" value="Znf_PMZ"/>
</dbReference>
<evidence type="ECO:0000313" key="8">
    <source>
        <dbReference type="Proteomes" id="UP000087766"/>
    </source>
</evidence>
<dbReference type="RefSeq" id="XP_022642793.1">
    <property type="nucleotide sequence ID" value="XM_022787072.1"/>
</dbReference>
<dbReference type="InterPro" id="IPR001878">
    <property type="entry name" value="Znf_CCHC"/>
</dbReference>
<dbReference type="PANTHER" id="PTHR31973">
    <property type="entry name" value="POLYPROTEIN, PUTATIVE-RELATED"/>
    <property type="match status" value="1"/>
</dbReference>
<dbReference type="Proteomes" id="UP000087766">
    <property type="component" value="Chromosome 10"/>
</dbReference>
<dbReference type="SMART" id="SM00575">
    <property type="entry name" value="ZnF_PMZ"/>
    <property type="match status" value="1"/>
</dbReference>
<feature type="domain" description="CCHC-type" evidence="6">
    <location>
        <begin position="197"/>
        <end position="213"/>
    </location>
</feature>
<keyword evidence="2 4" id="KW-0863">Zinc-finger</keyword>
<evidence type="ECO:0000256" key="5">
    <source>
        <dbReference type="SAM" id="MobiDB-lite"/>
    </source>
</evidence>
<dbReference type="KEGG" id="vra:111242669"/>
<evidence type="ECO:0000256" key="1">
    <source>
        <dbReference type="ARBA" id="ARBA00022723"/>
    </source>
</evidence>
<dbReference type="AlphaFoldDB" id="A0A3Q0FGC3"/>
<sequence length="239" mass="27505">MSEAFNSVMLHTRSKPIISMMEDIRIYIMKRWASNRTKCQTLSGVICPKIKSRLNKESQLTKFWIPSWSAEKLFEVRHASQVGEKVVVDLDKHECSCRKWAVSGIPCCHALAAVKFLNLDAEDFIPGWFRKATYEETYSSIVYPLNGKNLWQVTPYSDVFPPKKRALPGRPKKKRRLEEWELVRDETRMRKGGHRKRCGNCGEMGHNRKSCKQSTQASTVTDQTQQTDPIIPSANQDQA</sequence>
<dbReference type="PANTHER" id="PTHR31973:SF187">
    <property type="entry name" value="MUTATOR TRANSPOSASE MUDRA PROTEIN"/>
    <property type="match status" value="1"/>
</dbReference>
<keyword evidence="8" id="KW-1185">Reference proteome</keyword>
<dbReference type="PROSITE" id="PS50158">
    <property type="entry name" value="ZF_CCHC"/>
    <property type="match status" value="1"/>
</dbReference>
<accession>A0A3Q0FGC3</accession>
<dbReference type="GeneID" id="111242669"/>
<feature type="domain" description="SWIM-type" evidence="7">
    <location>
        <begin position="84"/>
        <end position="118"/>
    </location>
</feature>
<evidence type="ECO:0000256" key="3">
    <source>
        <dbReference type="ARBA" id="ARBA00022833"/>
    </source>
</evidence>
<reference evidence="9" key="2">
    <citation type="submission" date="2025-08" db="UniProtKB">
        <authorList>
            <consortium name="RefSeq"/>
        </authorList>
    </citation>
    <scope>IDENTIFICATION</scope>
    <source>
        <tissue evidence="9">Leaf</tissue>
    </source>
</reference>
<dbReference type="Pfam" id="PF04434">
    <property type="entry name" value="SWIM"/>
    <property type="match status" value="1"/>
</dbReference>
<name>A0A3Q0FGC3_VIGRR</name>
<feature type="compositionally biased region" description="Polar residues" evidence="5">
    <location>
        <begin position="212"/>
        <end position="239"/>
    </location>
</feature>
<evidence type="ECO:0000313" key="9">
    <source>
        <dbReference type="RefSeq" id="XP_022642793.1"/>
    </source>
</evidence>
<gene>
    <name evidence="9" type="primary">LOC111242669</name>
</gene>
<feature type="region of interest" description="Disordered" evidence="5">
    <location>
        <begin position="191"/>
        <end position="239"/>
    </location>
</feature>
<dbReference type="STRING" id="3916.A0A3Q0FGC3"/>
<evidence type="ECO:0000259" key="7">
    <source>
        <dbReference type="PROSITE" id="PS50966"/>
    </source>
</evidence>
<dbReference type="OrthoDB" id="1431253at2759"/>
<keyword evidence="3" id="KW-0862">Zinc</keyword>
<dbReference type="InterPro" id="IPR007527">
    <property type="entry name" value="Znf_SWIM"/>
</dbReference>
<dbReference type="GO" id="GO:0008270">
    <property type="term" value="F:zinc ion binding"/>
    <property type="evidence" value="ECO:0007669"/>
    <property type="project" value="UniProtKB-KW"/>
</dbReference>
<keyword evidence="1" id="KW-0479">Metal-binding</keyword>
<organism evidence="8 9">
    <name type="scientific">Vigna radiata var. radiata</name>
    <name type="common">Mung bean</name>
    <name type="synonym">Phaseolus aureus</name>
    <dbReference type="NCBI Taxonomy" id="3916"/>
    <lineage>
        <taxon>Eukaryota</taxon>
        <taxon>Viridiplantae</taxon>
        <taxon>Streptophyta</taxon>
        <taxon>Embryophyta</taxon>
        <taxon>Tracheophyta</taxon>
        <taxon>Spermatophyta</taxon>
        <taxon>Magnoliopsida</taxon>
        <taxon>eudicotyledons</taxon>
        <taxon>Gunneridae</taxon>
        <taxon>Pentapetalae</taxon>
        <taxon>rosids</taxon>
        <taxon>fabids</taxon>
        <taxon>Fabales</taxon>
        <taxon>Fabaceae</taxon>
        <taxon>Papilionoideae</taxon>
        <taxon>50 kb inversion clade</taxon>
        <taxon>NPAAA clade</taxon>
        <taxon>indigoferoid/millettioid clade</taxon>
        <taxon>Phaseoleae</taxon>
        <taxon>Vigna</taxon>
    </lineage>
</organism>